<gene>
    <name evidence="1" type="ORF">CAL20_09625</name>
</gene>
<evidence type="ECO:0000313" key="2">
    <source>
        <dbReference type="Proteomes" id="UP000216885"/>
    </source>
</evidence>
<organism evidence="1 2">
    <name type="scientific">Bordetella genomosp. 4</name>
    <dbReference type="NCBI Taxonomy" id="463044"/>
    <lineage>
        <taxon>Bacteria</taxon>
        <taxon>Pseudomonadati</taxon>
        <taxon>Pseudomonadota</taxon>
        <taxon>Betaproteobacteria</taxon>
        <taxon>Burkholderiales</taxon>
        <taxon>Alcaligenaceae</taxon>
        <taxon>Bordetella</taxon>
    </lineage>
</organism>
<protein>
    <submittedName>
        <fullName evidence="1">Uncharacterized protein</fullName>
    </submittedName>
</protein>
<proteinExistence type="predicted"/>
<dbReference type="EMBL" id="NEVQ01000012">
    <property type="protein sequence ID" value="OZI57626.1"/>
    <property type="molecule type" value="Genomic_DNA"/>
</dbReference>
<evidence type="ECO:0000313" key="1">
    <source>
        <dbReference type="EMBL" id="OZI57626.1"/>
    </source>
</evidence>
<sequence length="115" mass="13035">MTVDTQKLRERLDKAFKRAYLLGQDYWRLADSESWADNRRSNDVQDKFDALRSETVSVAGAQVSILQDEIDRLRAIIRAIDSLRGPFMSDDDVASVWKLVDAALNPPAPPQGEKE</sequence>
<keyword evidence="2" id="KW-1185">Reference proteome</keyword>
<dbReference type="RefSeq" id="WP_094837693.1">
    <property type="nucleotide sequence ID" value="NZ_NEVQ01000012.1"/>
</dbReference>
<name>A0A261U6S8_9BORD</name>
<accession>A0A261U6S8</accession>
<dbReference type="Proteomes" id="UP000216885">
    <property type="component" value="Unassembled WGS sequence"/>
</dbReference>
<dbReference type="AlphaFoldDB" id="A0A261U6S8"/>
<comment type="caution">
    <text evidence="1">The sequence shown here is derived from an EMBL/GenBank/DDBJ whole genome shotgun (WGS) entry which is preliminary data.</text>
</comment>
<reference evidence="1 2" key="1">
    <citation type="submission" date="2017-05" db="EMBL/GenBank/DDBJ databases">
        <title>Complete and WGS of Bordetella genogroups.</title>
        <authorList>
            <person name="Spilker T."/>
            <person name="LiPuma J."/>
        </authorList>
    </citation>
    <scope>NUCLEOTIDE SEQUENCE [LARGE SCALE GENOMIC DNA]</scope>
    <source>
        <strain evidence="1 2">AU9919</strain>
    </source>
</reference>